<feature type="compositionally biased region" description="Basic residues" evidence="1">
    <location>
        <begin position="157"/>
        <end position="167"/>
    </location>
</feature>
<feature type="non-terminal residue" evidence="2">
    <location>
        <position position="167"/>
    </location>
</feature>
<name>A0A6J4QDS8_9BACT</name>
<proteinExistence type="predicted"/>
<evidence type="ECO:0000313" key="2">
    <source>
        <dbReference type="EMBL" id="CAA9437945.1"/>
    </source>
</evidence>
<organism evidence="2">
    <name type="scientific">uncultured Phycisphaerae bacterium</name>
    <dbReference type="NCBI Taxonomy" id="904963"/>
    <lineage>
        <taxon>Bacteria</taxon>
        <taxon>Pseudomonadati</taxon>
        <taxon>Planctomycetota</taxon>
        <taxon>Phycisphaerae</taxon>
        <taxon>environmental samples</taxon>
    </lineage>
</organism>
<gene>
    <name evidence="2" type="ORF">AVDCRST_MAG64-3934</name>
</gene>
<evidence type="ECO:0000256" key="1">
    <source>
        <dbReference type="SAM" id="MobiDB-lite"/>
    </source>
</evidence>
<feature type="region of interest" description="Disordered" evidence="1">
    <location>
        <begin position="1"/>
        <end position="70"/>
    </location>
</feature>
<accession>A0A6J4QDS8</accession>
<feature type="region of interest" description="Disordered" evidence="1">
    <location>
        <begin position="82"/>
        <end position="167"/>
    </location>
</feature>
<dbReference type="EMBL" id="CADCUQ010000912">
    <property type="protein sequence ID" value="CAA9437945.1"/>
    <property type="molecule type" value="Genomic_DNA"/>
</dbReference>
<sequence>GQTGRQRPVALVDARARPGRAARAVRDRRRRLPAGADDQARLLRRHRVLRRPGGSARRAEGGAGGQVPRVAARVARPVAVRAGTAVLPPARRPAERAGRRRAGRADRVRPRLRRGPAAEQGPPGPGRVLPRARRPRGGAAPAGRRVRRHEQAGEHPARRRRAPAPDR</sequence>
<protein>
    <submittedName>
        <fullName evidence="2">Uncharacterized protein</fullName>
    </submittedName>
</protein>
<dbReference type="AlphaFoldDB" id="A0A6J4QDS8"/>
<feature type="compositionally biased region" description="Basic and acidic residues" evidence="1">
    <location>
        <begin position="92"/>
        <end position="109"/>
    </location>
</feature>
<feature type="compositionally biased region" description="Low complexity" evidence="1">
    <location>
        <begin position="115"/>
        <end position="129"/>
    </location>
</feature>
<reference evidence="2" key="1">
    <citation type="submission" date="2020-02" db="EMBL/GenBank/DDBJ databases">
        <authorList>
            <person name="Meier V. D."/>
        </authorList>
    </citation>
    <scope>NUCLEOTIDE SEQUENCE</scope>
    <source>
        <strain evidence="2">AVDCRST_MAG64</strain>
    </source>
</reference>
<feature type="non-terminal residue" evidence="2">
    <location>
        <position position="1"/>
    </location>
</feature>